<dbReference type="GO" id="GO:0003700">
    <property type="term" value="F:DNA-binding transcription factor activity"/>
    <property type="evidence" value="ECO:0007669"/>
    <property type="project" value="InterPro"/>
</dbReference>
<dbReference type="InterPro" id="IPR009061">
    <property type="entry name" value="DNA-bd_dom_put_sf"/>
</dbReference>
<dbReference type="RefSeq" id="WP_157389268.1">
    <property type="nucleotide sequence ID" value="NZ_WRPP01000004.1"/>
</dbReference>
<dbReference type="PRINTS" id="PR00040">
    <property type="entry name" value="HTHMERR"/>
</dbReference>
<evidence type="ECO:0000313" key="3">
    <source>
        <dbReference type="EMBL" id="MVU79569.1"/>
    </source>
</evidence>
<organism evidence="3 4">
    <name type="scientific">Nocardia terrae</name>
    <dbReference type="NCBI Taxonomy" id="2675851"/>
    <lineage>
        <taxon>Bacteria</taxon>
        <taxon>Bacillati</taxon>
        <taxon>Actinomycetota</taxon>
        <taxon>Actinomycetes</taxon>
        <taxon>Mycobacteriales</taxon>
        <taxon>Nocardiaceae</taxon>
        <taxon>Nocardia</taxon>
    </lineage>
</organism>
<reference evidence="3 4" key="1">
    <citation type="submission" date="2019-12" db="EMBL/GenBank/DDBJ databases">
        <title>Nocardia sp. nov. ET3-3 isolated from soil.</title>
        <authorList>
            <person name="Kanchanasin P."/>
            <person name="Tanasupawat S."/>
            <person name="Yuki M."/>
            <person name="Kudo T."/>
        </authorList>
    </citation>
    <scope>NUCLEOTIDE SEQUENCE [LARGE SCALE GENOMIC DNA]</scope>
    <source>
        <strain evidence="3 4">ET3-3</strain>
    </source>
</reference>
<feature type="domain" description="HTH merR-type" evidence="2">
    <location>
        <begin position="1"/>
        <end position="70"/>
    </location>
</feature>
<gene>
    <name evidence="3" type="ORF">GPX89_20260</name>
</gene>
<dbReference type="Gene3D" id="1.10.1660.10">
    <property type="match status" value="1"/>
</dbReference>
<dbReference type="Proteomes" id="UP000466794">
    <property type="component" value="Unassembled WGS sequence"/>
</dbReference>
<evidence type="ECO:0000259" key="2">
    <source>
        <dbReference type="PROSITE" id="PS50937"/>
    </source>
</evidence>
<dbReference type="AlphaFoldDB" id="A0A7K1UZH3"/>
<evidence type="ECO:0000313" key="4">
    <source>
        <dbReference type="Proteomes" id="UP000466794"/>
    </source>
</evidence>
<protein>
    <submittedName>
        <fullName evidence="3">MerR family transcriptional regulator</fullName>
    </submittedName>
</protein>
<dbReference type="SUPFAM" id="SSF46955">
    <property type="entry name" value="Putative DNA-binding domain"/>
    <property type="match status" value="1"/>
</dbReference>
<dbReference type="PANTHER" id="PTHR30204">
    <property type="entry name" value="REDOX-CYCLING DRUG-SENSING TRANSCRIPTIONAL ACTIVATOR SOXR"/>
    <property type="match status" value="1"/>
</dbReference>
<sequence>MRIGELSKASGVSTPSIKFYLREGLLPKGEATGHNQAQYDDSHLRRLRLIRALIEVGGLSIASARDVIAALDDSNLGTHKILGVAQHTAARGIAFCDEESKRVALTEVRAMLERLGWRVGPDNPAVHAAAEVVGALRQLGHGDIADRLEDYARALKPVAELDMAVLASRPDIDSMAETVVVGNVLGDELISALRHLAQTDRSAEFFSAEPGSNR</sequence>
<name>A0A7K1UZH3_9NOCA</name>
<dbReference type="PANTHER" id="PTHR30204:SF98">
    <property type="entry name" value="HTH-TYPE TRANSCRIPTIONAL REGULATOR ADHR"/>
    <property type="match status" value="1"/>
</dbReference>
<evidence type="ECO:0000256" key="1">
    <source>
        <dbReference type="ARBA" id="ARBA00023125"/>
    </source>
</evidence>
<dbReference type="InterPro" id="IPR000551">
    <property type="entry name" value="MerR-type_HTH_dom"/>
</dbReference>
<proteinExistence type="predicted"/>
<dbReference type="SMART" id="SM00422">
    <property type="entry name" value="HTH_MERR"/>
    <property type="match status" value="1"/>
</dbReference>
<accession>A0A7K1UZH3</accession>
<comment type="caution">
    <text evidence="3">The sequence shown here is derived from an EMBL/GenBank/DDBJ whole genome shotgun (WGS) entry which is preliminary data.</text>
</comment>
<dbReference type="InterPro" id="IPR047057">
    <property type="entry name" value="MerR_fam"/>
</dbReference>
<dbReference type="Pfam" id="PF13411">
    <property type="entry name" value="MerR_1"/>
    <property type="match status" value="1"/>
</dbReference>
<dbReference type="GO" id="GO:0003677">
    <property type="term" value="F:DNA binding"/>
    <property type="evidence" value="ECO:0007669"/>
    <property type="project" value="UniProtKB-KW"/>
</dbReference>
<keyword evidence="1" id="KW-0238">DNA-binding</keyword>
<dbReference type="PROSITE" id="PS50937">
    <property type="entry name" value="HTH_MERR_2"/>
    <property type="match status" value="1"/>
</dbReference>
<keyword evidence="4" id="KW-1185">Reference proteome</keyword>
<dbReference type="EMBL" id="WRPP01000004">
    <property type="protein sequence ID" value="MVU79569.1"/>
    <property type="molecule type" value="Genomic_DNA"/>
</dbReference>